<evidence type="ECO:0000313" key="5">
    <source>
        <dbReference type="EMBL" id="OAN46070.1"/>
    </source>
</evidence>
<dbReference type="GO" id="GO:0030288">
    <property type="term" value="C:outer membrane-bounded periplasmic space"/>
    <property type="evidence" value="ECO:0007669"/>
    <property type="project" value="TreeGrafter"/>
</dbReference>
<dbReference type="EMBL" id="LWQS01000049">
    <property type="protein sequence ID" value="OAN46070.1"/>
    <property type="molecule type" value="Genomic_DNA"/>
</dbReference>
<gene>
    <name evidence="5" type="ORF">A6A03_02085</name>
</gene>
<proteinExistence type="predicted"/>
<feature type="domain" description="MurNAc-LAA" evidence="4">
    <location>
        <begin position="157"/>
        <end position="277"/>
    </location>
</feature>
<evidence type="ECO:0000256" key="3">
    <source>
        <dbReference type="SAM" id="SignalP"/>
    </source>
</evidence>
<dbReference type="InterPro" id="IPR002508">
    <property type="entry name" value="MurNAc-LAA_cat"/>
</dbReference>
<feature type="region of interest" description="Disordered" evidence="2">
    <location>
        <begin position="27"/>
        <end position="100"/>
    </location>
</feature>
<feature type="chain" id="PRO_5008091809" evidence="3">
    <location>
        <begin position="24"/>
        <end position="378"/>
    </location>
</feature>
<dbReference type="Pfam" id="PF01520">
    <property type="entry name" value="Amidase_3"/>
    <property type="match status" value="1"/>
</dbReference>
<dbReference type="PANTHER" id="PTHR30404:SF0">
    <property type="entry name" value="N-ACETYLMURAMOYL-L-ALANINE AMIDASE AMIC"/>
    <property type="match status" value="1"/>
</dbReference>
<dbReference type="SMART" id="SM00646">
    <property type="entry name" value="Ami_3"/>
    <property type="match status" value="1"/>
</dbReference>
<evidence type="ECO:0000313" key="6">
    <source>
        <dbReference type="Proteomes" id="UP000078287"/>
    </source>
</evidence>
<keyword evidence="1 5" id="KW-0378">Hydrolase</keyword>
<organism evidence="5 6">
    <name type="scientific">Chloroflexus islandicus</name>
    <dbReference type="NCBI Taxonomy" id="1707952"/>
    <lineage>
        <taxon>Bacteria</taxon>
        <taxon>Bacillati</taxon>
        <taxon>Chloroflexota</taxon>
        <taxon>Chloroflexia</taxon>
        <taxon>Chloroflexales</taxon>
        <taxon>Chloroflexineae</taxon>
        <taxon>Chloroflexaceae</taxon>
        <taxon>Chloroflexus</taxon>
    </lineage>
</organism>
<dbReference type="InterPro" id="IPR050695">
    <property type="entry name" value="N-acetylmuramoyl_amidase_3"/>
</dbReference>
<dbReference type="Proteomes" id="UP000078287">
    <property type="component" value="Unassembled WGS sequence"/>
</dbReference>
<name>A0A178MB96_9CHLR</name>
<keyword evidence="6" id="KW-1185">Reference proteome</keyword>
<comment type="caution">
    <text evidence="5">The sequence shown here is derived from an EMBL/GenBank/DDBJ whole genome shotgun (WGS) entry which is preliminary data.</text>
</comment>
<feature type="compositionally biased region" description="Pro residues" evidence="2">
    <location>
        <begin position="72"/>
        <end position="95"/>
    </location>
</feature>
<dbReference type="AlphaFoldDB" id="A0A178MB96"/>
<dbReference type="SUPFAM" id="SSF53187">
    <property type="entry name" value="Zn-dependent exopeptidases"/>
    <property type="match status" value="1"/>
</dbReference>
<keyword evidence="3" id="KW-0732">Signal</keyword>
<dbReference type="PANTHER" id="PTHR30404">
    <property type="entry name" value="N-ACETYLMURAMOYL-L-ALANINE AMIDASE"/>
    <property type="match status" value="1"/>
</dbReference>
<feature type="compositionally biased region" description="Pro residues" evidence="2">
    <location>
        <begin position="37"/>
        <end position="51"/>
    </location>
</feature>
<feature type="signal peptide" evidence="3">
    <location>
        <begin position="1"/>
        <end position="23"/>
    </location>
</feature>
<dbReference type="CDD" id="cd02696">
    <property type="entry name" value="MurNAc-LAA"/>
    <property type="match status" value="1"/>
</dbReference>
<dbReference type="STRING" id="1707952.A6A03_02085"/>
<dbReference type="FunFam" id="3.40.630.40:FF:000020">
    <property type="entry name" value="Cell wall hydrolase/autolysin"/>
    <property type="match status" value="1"/>
</dbReference>
<protein>
    <submittedName>
        <fullName evidence="5">Cell wall hydrolase</fullName>
    </submittedName>
</protein>
<dbReference type="GO" id="GO:0009253">
    <property type="term" value="P:peptidoglycan catabolic process"/>
    <property type="evidence" value="ECO:0007669"/>
    <property type="project" value="InterPro"/>
</dbReference>
<dbReference type="GO" id="GO:0008745">
    <property type="term" value="F:N-acetylmuramoyl-L-alanine amidase activity"/>
    <property type="evidence" value="ECO:0007669"/>
    <property type="project" value="InterPro"/>
</dbReference>
<accession>A0A178MB96</accession>
<reference evidence="5 6" key="1">
    <citation type="submission" date="2016-04" db="EMBL/GenBank/DDBJ databases">
        <title>Chloroflexus islandicus sp. nov., a thermophilic filamentous anoxygenic phototrophic bacterium from geyser Strokkur (Iceland).</title>
        <authorList>
            <person name="Gaisin V.A."/>
            <person name="Kalashnikov A.M."/>
            <person name="Sukhacheva M.V."/>
            <person name="Grouzdev D.S."/>
            <person name="Ivanov T.M."/>
            <person name="Kuznetsov B."/>
            <person name="Gorlenko V.M."/>
        </authorList>
    </citation>
    <scope>NUCLEOTIDE SEQUENCE [LARGE SCALE GENOMIC DNA]</scope>
    <source>
        <strain evidence="6">isl-2</strain>
    </source>
</reference>
<dbReference type="OrthoDB" id="43070at2"/>
<feature type="compositionally biased region" description="Pro residues" evidence="2">
    <location>
        <begin position="366"/>
        <end position="378"/>
    </location>
</feature>
<feature type="region of interest" description="Disordered" evidence="2">
    <location>
        <begin position="359"/>
        <end position="378"/>
    </location>
</feature>
<sequence length="378" mass="40092">MRLITCLILLHFFILAACAPAPAGTTEREAASTPAATPLPLPSPTQPPSPTATPARVAQAAPPPMSDAAAEPAPPTPTATPSAPPTPTPRPPGTPPRVGLQIGHLRSHELPEEQAHLRTSTGARWNGITEAQVNEAIAVRVRDILVAAGVEVDLLPATVPPAYDADAFVAIHADGSVEGARGWKIATPWRTSAASRALMEAVAATYGVITGLPEDRNGITINMRGYYAFNYRRHTHAIARTTPAIIVETGFLTNAADREIIVARPDLAARGIAEGILRYLKQRDPNDGAALLPPEWPIFYTNAETAVRAGPAETARLVARVPADSRVFVFNQAGEWYEAMVRAGDARYVGWVRVEQTRPATANDNPAPPPAEPPGTNP</sequence>
<dbReference type="RefSeq" id="WP_066786887.1">
    <property type="nucleotide sequence ID" value="NZ_LWQS01000049.1"/>
</dbReference>
<dbReference type="Gene3D" id="3.40.630.40">
    <property type="entry name" value="Zn-dependent exopeptidases"/>
    <property type="match status" value="1"/>
</dbReference>
<dbReference type="PROSITE" id="PS51257">
    <property type="entry name" value="PROKAR_LIPOPROTEIN"/>
    <property type="match status" value="1"/>
</dbReference>
<evidence type="ECO:0000256" key="1">
    <source>
        <dbReference type="ARBA" id="ARBA00022801"/>
    </source>
</evidence>
<evidence type="ECO:0000256" key="2">
    <source>
        <dbReference type="SAM" id="MobiDB-lite"/>
    </source>
</evidence>
<evidence type="ECO:0000259" key="4">
    <source>
        <dbReference type="SMART" id="SM00646"/>
    </source>
</evidence>